<dbReference type="WBParaSite" id="ES5_v2.g23125.t1">
    <property type="protein sequence ID" value="ES5_v2.g23125.t1"/>
    <property type="gene ID" value="ES5_v2.g23125"/>
</dbReference>
<reference evidence="2" key="1">
    <citation type="submission" date="2022-11" db="UniProtKB">
        <authorList>
            <consortium name="WormBaseParasite"/>
        </authorList>
    </citation>
    <scope>IDENTIFICATION</scope>
</reference>
<name>A0AC34G045_9BILA</name>
<accession>A0AC34G045</accession>
<evidence type="ECO:0000313" key="2">
    <source>
        <dbReference type="WBParaSite" id="ES5_v2.g23125.t1"/>
    </source>
</evidence>
<dbReference type="Proteomes" id="UP000887579">
    <property type="component" value="Unplaced"/>
</dbReference>
<protein>
    <submittedName>
        <fullName evidence="2">Uncharacterized protein</fullName>
    </submittedName>
</protein>
<organism evidence="1 2">
    <name type="scientific">Panagrolaimus sp. ES5</name>
    <dbReference type="NCBI Taxonomy" id="591445"/>
    <lineage>
        <taxon>Eukaryota</taxon>
        <taxon>Metazoa</taxon>
        <taxon>Ecdysozoa</taxon>
        <taxon>Nematoda</taxon>
        <taxon>Chromadorea</taxon>
        <taxon>Rhabditida</taxon>
        <taxon>Tylenchina</taxon>
        <taxon>Panagrolaimomorpha</taxon>
        <taxon>Panagrolaimoidea</taxon>
        <taxon>Panagrolaimidae</taxon>
        <taxon>Panagrolaimus</taxon>
    </lineage>
</organism>
<evidence type="ECO:0000313" key="1">
    <source>
        <dbReference type="Proteomes" id="UP000887579"/>
    </source>
</evidence>
<proteinExistence type="predicted"/>
<sequence length="315" mass="35416">MLQTTSSALQKSKSFTINDATLTSGIVLYARIDNSGSDMVLINGYINAKNNTVYLEGDFRVAKFLRKNGLDNFNVNAKYNKMSADMYLNDEEETTIDIETGKYQMFPISSMIGVSFLGETTVSINFKTYQHHLITAWNISIDQSLSTYDEKELEIAYDFRWLLFSSLTLDGTWKSINEFKVFFRQGFAANVLSGTLHFDDSFDVDFSNGFIQYTGTSILYQSSATAGIQQMDNVFWNAIMKNGKMTFNIEKGFVNKDSTQHFNTIITLLNGAEIQLTGGTLYRNSSHGYIISNPEITSNGIDLSETGTIFYFGVL</sequence>